<proteinExistence type="predicted"/>
<evidence type="ECO:0000313" key="2">
    <source>
        <dbReference type="Proteomes" id="UP000183253"/>
    </source>
</evidence>
<dbReference type="STRING" id="1033731.SAMN05444145_105246"/>
<dbReference type="Proteomes" id="UP000183253">
    <property type="component" value="Unassembled WGS sequence"/>
</dbReference>
<sequence>MRSTIHSRQSLLDIAIQECGSFEAAYELAERNDLAVTDDMEAGAELEYIPEDVTKKQVVAHLAARRIKPATAVSEQDVSLAPCGGIGYMGIEIDFIVK</sequence>
<keyword evidence="2" id="KW-1185">Reference proteome</keyword>
<protein>
    <submittedName>
        <fullName evidence="1">Uncharacterized protein</fullName>
    </submittedName>
</protein>
<dbReference type="RefSeq" id="WP_010260781.1">
    <property type="nucleotide sequence ID" value="NZ_CAEG01000005.1"/>
</dbReference>
<dbReference type="AlphaFoldDB" id="A0A1H4DDN1"/>
<reference evidence="1 2" key="1">
    <citation type="submission" date="2016-10" db="EMBL/GenBank/DDBJ databases">
        <authorList>
            <person name="de Groot N.N."/>
        </authorList>
    </citation>
    <scope>NUCLEOTIDE SEQUENCE [LARGE SCALE GENOMIC DNA]</scope>
    <source>
        <strain evidence="1 2">DSM 25383</strain>
    </source>
</reference>
<dbReference type="EMBL" id="FNRI01000005">
    <property type="protein sequence ID" value="SEA70834.1"/>
    <property type="molecule type" value="Genomic_DNA"/>
</dbReference>
<dbReference type="OrthoDB" id="1004968at2"/>
<gene>
    <name evidence="1" type="ORF">SAMN05444145_105246</name>
</gene>
<evidence type="ECO:0000313" key="1">
    <source>
        <dbReference type="EMBL" id="SEA70834.1"/>
    </source>
</evidence>
<organism evidence="1 2">
    <name type="scientific">Alistipes timonensis JC136</name>
    <dbReference type="NCBI Taxonomy" id="1033731"/>
    <lineage>
        <taxon>Bacteria</taxon>
        <taxon>Pseudomonadati</taxon>
        <taxon>Bacteroidota</taxon>
        <taxon>Bacteroidia</taxon>
        <taxon>Bacteroidales</taxon>
        <taxon>Rikenellaceae</taxon>
        <taxon>Alistipes</taxon>
    </lineage>
</organism>
<accession>A0A1H4DDN1</accession>
<name>A0A1H4DDN1_9BACT</name>